<feature type="region of interest" description="Disordered" evidence="1">
    <location>
        <begin position="1"/>
        <end position="48"/>
    </location>
</feature>
<comment type="caution">
    <text evidence="2">The sequence shown here is derived from an EMBL/GenBank/DDBJ whole genome shotgun (WGS) entry which is preliminary data.</text>
</comment>
<proteinExistence type="predicted"/>
<keyword evidence="3" id="KW-1185">Reference proteome</keyword>
<evidence type="ECO:0000313" key="3">
    <source>
        <dbReference type="Proteomes" id="UP000326396"/>
    </source>
</evidence>
<dbReference type="Proteomes" id="UP000326396">
    <property type="component" value="Linkage Group LG6"/>
</dbReference>
<reference evidence="2 3" key="1">
    <citation type="submission" date="2019-05" db="EMBL/GenBank/DDBJ databases">
        <title>Mikania micrantha, genome provides insights into the molecular mechanism of rapid growth.</title>
        <authorList>
            <person name="Liu B."/>
        </authorList>
    </citation>
    <scope>NUCLEOTIDE SEQUENCE [LARGE SCALE GENOMIC DNA]</scope>
    <source>
        <strain evidence="2">NLD-2019</strain>
        <tissue evidence="2">Leaf</tissue>
    </source>
</reference>
<dbReference type="EMBL" id="SZYD01000016">
    <property type="protein sequence ID" value="KAD3337178.1"/>
    <property type="molecule type" value="Genomic_DNA"/>
</dbReference>
<evidence type="ECO:0000256" key="1">
    <source>
        <dbReference type="SAM" id="MobiDB-lite"/>
    </source>
</evidence>
<evidence type="ECO:0000313" key="2">
    <source>
        <dbReference type="EMBL" id="KAD3337178.1"/>
    </source>
</evidence>
<protein>
    <submittedName>
        <fullName evidence="2">Uncharacterized protein</fullName>
    </submittedName>
</protein>
<feature type="compositionally biased region" description="Basic and acidic residues" evidence="1">
    <location>
        <begin position="1"/>
        <end position="11"/>
    </location>
</feature>
<sequence length="91" mass="10434">MCHKELSEMRQHSHRKHSNTRVPRSQSCIPDRGTKSYRSPAIRDPDRDEDVFPIQAIFVKLDAESLTIPTQFASSIEEFGEFDDESPIEAS</sequence>
<dbReference type="AlphaFoldDB" id="A0A5N6MBT0"/>
<accession>A0A5N6MBT0</accession>
<gene>
    <name evidence="2" type="ORF">E3N88_32698</name>
</gene>
<organism evidence="2 3">
    <name type="scientific">Mikania micrantha</name>
    <name type="common">bitter vine</name>
    <dbReference type="NCBI Taxonomy" id="192012"/>
    <lineage>
        <taxon>Eukaryota</taxon>
        <taxon>Viridiplantae</taxon>
        <taxon>Streptophyta</taxon>
        <taxon>Embryophyta</taxon>
        <taxon>Tracheophyta</taxon>
        <taxon>Spermatophyta</taxon>
        <taxon>Magnoliopsida</taxon>
        <taxon>eudicotyledons</taxon>
        <taxon>Gunneridae</taxon>
        <taxon>Pentapetalae</taxon>
        <taxon>asterids</taxon>
        <taxon>campanulids</taxon>
        <taxon>Asterales</taxon>
        <taxon>Asteraceae</taxon>
        <taxon>Asteroideae</taxon>
        <taxon>Heliantheae alliance</taxon>
        <taxon>Eupatorieae</taxon>
        <taxon>Mikania</taxon>
    </lineage>
</organism>
<name>A0A5N6MBT0_9ASTR</name>